<evidence type="ECO:0000256" key="1">
    <source>
        <dbReference type="SAM" id="MobiDB-lite"/>
    </source>
</evidence>
<evidence type="ECO:0000313" key="2">
    <source>
        <dbReference type="EMBL" id="CAB4590415.1"/>
    </source>
</evidence>
<sequence>MSTRIIEPTQRRSSSTRAVAGARTTRPTVPPVQVEVASPWSGRQAPCTDAEELAFVAELEVLSGDHDVEQFERRDVTVLITALRCGLTPDELLAQAPGVKPHHLLAAHRELEGRRLLAEHAWRTIALDPSPLAFETFAPCAAELLPAVVSQLVTVMHDTPRLVAATEDAVEQVTRTTRRVQMLERRLAESLGDPHRSREIGTLLYDVRGQGAWSLPTYLPPRVGTLVPLRLAALLGDDITAVRRAS</sequence>
<reference evidence="2" key="1">
    <citation type="submission" date="2020-05" db="EMBL/GenBank/DDBJ databases">
        <authorList>
            <person name="Chiriac C."/>
            <person name="Salcher M."/>
            <person name="Ghai R."/>
            <person name="Kavagutti S V."/>
        </authorList>
    </citation>
    <scope>NUCLEOTIDE SEQUENCE</scope>
</reference>
<proteinExistence type="predicted"/>
<organism evidence="2">
    <name type="scientific">freshwater metagenome</name>
    <dbReference type="NCBI Taxonomy" id="449393"/>
    <lineage>
        <taxon>unclassified sequences</taxon>
        <taxon>metagenomes</taxon>
        <taxon>ecological metagenomes</taxon>
    </lineage>
</organism>
<dbReference type="AlphaFoldDB" id="A0A6J6FTP5"/>
<protein>
    <submittedName>
        <fullName evidence="2">Unannotated protein</fullName>
    </submittedName>
</protein>
<gene>
    <name evidence="2" type="ORF">UFOPK1493_03711</name>
</gene>
<accession>A0A6J6FTP5</accession>
<name>A0A6J6FTP5_9ZZZZ</name>
<dbReference type="EMBL" id="CAEZSR010000227">
    <property type="protein sequence ID" value="CAB4590415.1"/>
    <property type="molecule type" value="Genomic_DNA"/>
</dbReference>
<feature type="region of interest" description="Disordered" evidence="1">
    <location>
        <begin position="1"/>
        <end position="27"/>
    </location>
</feature>